<name>A0A554VNE1_9FLAO</name>
<proteinExistence type="predicted"/>
<gene>
    <name evidence="2" type="ORF">FOF46_07555</name>
</gene>
<dbReference type="OrthoDB" id="1427840at2"/>
<sequence>MRLIQNKIFFLTLFIIGVVHAQPTKAYYILAKNGLSLRNTASLKSERLFTIKYGEKVYVEDLEKDTSSKKNWLKADNISGVMVKVNYNNKEGYVFDGYLTDIAPPRVEEKVSDYVERARPSSPGKIVLFETITRDYDGYYLREETIFLKTDRWSEAFLLAKRLFNIPEKLGFPNLDFEGETLIITNPDKKEYSWSDELEVTRKNEENDFVITYTIRSEGGGMSVKLEKDDNGESIRISRTGIAD</sequence>
<organism evidence="2 3">
    <name type="scientific">Aquimarina algiphila</name>
    <dbReference type="NCBI Taxonomy" id="2047982"/>
    <lineage>
        <taxon>Bacteria</taxon>
        <taxon>Pseudomonadati</taxon>
        <taxon>Bacteroidota</taxon>
        <taxon>Flavobacteriia</taxon>
        <taxon>Flavobacteriales</taxon>
        <taxon>Flavobacteriaceae</taxon>
        <taxon>Aquimarina</taxon>
    </lineage>
</organism>
<keyword evidence="3" id="KW-1185">Reference proteome</keyword>
<dbReference type="Pfam" id="PF08239">
    <property type="entry name" value="SH3_3"/>
    <property type="match status" value="1"/>
</dbReference>
<dbReference type="RefSeq" id="WP_143916035.1">
    <property type="nucleotide sequence ID" value="NZ_CANMIK010000028.1"/>
</dbReference>
<comment type="caution">
    <text evidence="2">The sequence shown here is derived from an EMBL/GenBank/DDBJ whole genome shotgun (WGS) entry which is preliminary data.</text>
</comment>
<reference evidence="2 3" key="1">
    <citation type="submission" date="2019-07" db="EMBL/GenBank/DDBJ databases">
        <title>The draft genome sequence of Aquimarina algiphila M91.</title>
        <authorList>
            <person name="Meng X."/>
        </authorList>
    </citation>
    <scope>NUCLEOTIDE SEQUENCE [LARGE SCALE GENOMIC DNA]</scope>
    <source>
        <strain evidence="2 3">M91</strain>
    </source>
</reference>
<dbReference type="InterPro" id="IPR003646">
    <property type="entry name" value="SH3-like_bac-type"/>
</dbReference>
<feature type="domain" description="SH3b" evidence="1">
    <location>
        <begin position="24"/>
        <end position="103"/>
    </location>
</feature>
<evidence type="ECO:0000313" key="2">
    <source>
        <dbReference type="EMBL" id="TSE09862.1"/>
    </source>
</evidence>
<evidence type="ECO:0000259" key="1">
    <source>
        <dbReference type="PROSITE" id="PS51781"/>
    </source>
</evidence>
<dbReference type="AlphaFoldDB" id="A0A554VNE1"/>
<dbReference type="Gene3D" id="2.30.30.40">
    <property type="entry name" value="SH3 Domains"/>
    <property type="match status" value="1"/>
</dbReference>
<protein>
    <submittedName>
        <fullName evidence="2">SH3 domain-containing protein</fullName>
    </submittedName>
</protein>
<evidence type="ECO:0000313" key="3">
    <source>
        <dbReference type="Proteomes" id="UP000318833"/>
    </source>
</evidence>
<dbReference type="Proteomes" id="UP000318833">
    <property type="component" value="Unassembled WGS sequence"/>
</dbReference>
<dbReference type="EMBL" id="VLNR01000011">
    <property type="protein sequence ID" value="TSE09862.1"/>
    <property type="molecule type" value="Genomic_DNA"/>
</dbReference>
<dbReference type="PROSITE" id="PS51781">
    <property type="entry name" value="SH3B"/>
    <property type="match status" value="1"/>
</dbReference>
<accession>A0A554VNE1</accession>